<dbReference type="CDD" id="cd03579">
    <property type="entry name" value="NTR_netrin-1_like"/>
    <property type="match status" value="1"/>
</dbReference>
<keyword evidence="4" id="KW-0677">Repeat</keyword>
<evidence type="ECO:0000259" key="11">
    <source>
        <dbReference type="PROSITE" id="PS50189"/>
    </source>
</evidence>
<feature type="transmembrane region" description="Helical" evidence="9">
    <location>
        <begin position="315"/>
        <end position="335"/>
    </location>
</feature>
<evidence type="ECO:0000256" key="3">
    <source>
        <dbReference type="ARBA" id="ARBA00022729"/>
    </source>
</evidence>
<keyword evidence="9" id="KW-0472">Membrane</keyword>
<proteinExistence type="predicted"/>
<keyword evidence="6" id="KW-0325">Glycoprotein</keyword>
<dbReference type="PROSITE" id="PS01248">
    <property type="entry name" value="EGF_LAM_1"/>
    <property type="match status" value="2"/>
</dbReference>
<dbReference type="FunFam" id="2.10.25.10:FF:000048">
    <property type="entry name" value="Netrin 3"/>
    <property type="match status" value="1"/>
</dbReference>
<feature type="non-terminal residue" evidence="12">
    <location>
        <position position="344"/>
    </location>
</feature>
<gene>
    <name evidence="12" type="primary">NetA</name>
    <name evidence="12" type="ORF">Bhyg_11505</name>
</gene>
<sequence length="344" mass="38836">RHNTAGRDCERCRPFHFDRPWGRATYRDANECKVCNCNGHARRCRFNMELFKLSGRISGGVCLKCRHATTGRHCHYCKEGYYRDPSKSIDHRKVCKPCDCHPIGSSGKTCNHTSGQCPCKDGVTGLTCNRCARGYQQSRSHIAPCIKIPRVISAIQQQNTAPEPEDYDPDTSYRSDRGRECGKCKAETKRLNLNKFCKRDYAIMANIIDRSTPSETSNPAKDQALTKFIISVQQVFKKSSGGILGTASRRTPITLVIPTKDLECRCPKLKTNKSYLILGKNAESPPGALGIGPRSIVIEWKPDWYSRMKRFQRNIHSCIIKAAIIIVFFISYGIYDGEFNVVQI</sequence>
<dbReference type="InterPro" id="IPR008993">
    <property type="entry name" value="TIMP-like_OB-fold"/>
</dbReference>
<dbReference type="InterPro" id="IPR018933">
    <property type="entry name" value="Netrin_module_non-TIMP"/>
</dbReference>
<dbReference type="SMART" id="SM00643">
    <property type="entry name" value="C345C"/>
    <property type="match status" value="1"/>
</dbReference>
<dbReference type="PANTHER" id="PTHR10574:SF365">
    <property type="entry name" value="NETRIN-A-RELATED"/>
    <property type="match status" value="1"/>
</dbReference>
<dbReference type="PROSITE" id="PS50189">
    <property type="entry name" value="NTR"/>
    <property type="match status" value="1"/>
</dbReference>
<dbReference type="GO" id="GO:0009888">
    <property type="term" value="P:tissue development"/>
    <property type="evidence" value="ECO:0007669"/>
    <property type="project" value="TreeGrafter"/>
</dbReference>
<feature type="domain" description="Laminin EGF-like" evidence="10">
    <location>
        <begin position="98"/>
        <end position="147"/>
    </location>
</feature>
<dbReference type="GO" id="GO:0005576">
    <property type="term" value="C:extracellular region"/>
    <property type="evidence" value="ECO:0007669"/>
    <property type="project" value="UniProtKB-SubCell"/>
</dbReference>
<dbReference type="EMBL" id="WJQU01000003">
    <property type="protein sequence ID" value="KAJ6638767.1"/>
    <property type="molecule type" value="Genomic_DNA"/>
</dbReference>
<evidence type="ECO:0000256" key="5">
    <source>
        <dbReference type="ARBA" id="ARBA00023157"/>
    </source>
</evidence>
<feature type="domain" description="NTR" evidence="11">
    <location>
        <begin position="181"/>
        <end position="318"/>
    </location>
</feature>
<organism evidence="12 13">
    <name type="scientific">Pseudolycoriella hygida</name>
    <dbReference type="NCBI Taxonomy" id="35572"/>
    <lineage>
        <taxon>Eukaryota</taxon>
        <taxon>Metazoa</taxon>
        <taxon>Ecdysozoa</taxon>
        <taxon>Arthropoda</taxon>
        <taxon>Hexapoda</taxon>
        <taxon>Insecta</taxon>
        <taxon>Pterygota</taxon>
        <taxon>Neoptera</taxon>
        <taxon>Endopterygota</taxon>
        <taxon>Diptera</taxon>
        <taxon>Nematocera</taxon>
        <taxon>Sciaroidea</taxon>
        <taxon>Sciaridae</taxon>
        <taxon>Pseudolycoriella</taxon>
    </lineage>
</organism>
<feature type="non-terminal residue" evidence="12">
    <location>
        <position position="1"/>
    </location>
</feature>
<dbReference type="GO" id="GO:0008347">
    <property type="term" value="P:glial cell migration"/>
    <property type="evidence" value="ECO:0007669"/>
    <property type="project" value="UniProtKB-ARBA"/>
</dbReference>
<keyword evidence="9" id="KW-1133">Transmembrane helix</keyword>
<evidence type="ECO:0000313" key="12">
    <source>
        <dbReference type="EMBL" id="KAJ6638767.1"/>
    </source>
</evidence>
<protein>
    <submittedName>
        <fullName evidence="12">Netrin-A</fullName>
    </submittedName>
</protein>
<dbReference type="GO" id="GO:0048749">
    <property type="term" value="P:compound eye development"/>
    <property type="evidence" value="ECO:0007669"/>
    <property type="project" value="UniProtKB-ARBA"/>
</dbReference>
<dbReference type="GO" id="GO:0070983">
    <property type="term" value="P:dendrite guidance"/>
    <property type="evidence" value="ECO:0007669"/>
    <property type="project" value="UniProtKB-ARBA"/>
</dbReference>
<name>A0A9Q0MVI5_9DIPT</name>
<comment type="subcellular location">
    <subcellularLocation>
        <location evidence="1">Secreted</location>
    </subcellularLocation>
</comment>
<evidence type="ECO:0000256" key="2">
    <source>
        <dbReference type="ARBA" id="ARBA00022525"/>
    </source>
</evidence>
<dbReference type="InterPro" id="IPR002049">
    <property type="entry name" value="LE_dom"/>
</dbReference>
<keyword evidence="13" id="KW-1185">Reference proteome</keyword>
<dbReference type="Gene3D" id="2.40.50.120">
    <property type="match status" value="1"/>
</dbReference>
<dbReference type="SUPFAM" id="SSF50242">
    <property type="entry name" value="TIMP-like"/>
    <property type="match status" value="1"/>
</dbReference>
<evidence type="ECO:0000256" key="6">
    <source>
        <dbReference type="ARBA" id="ARBA00023180"/>
    </source>
</evidence>
<feature type="disulfide bond" evidence="8">
    <location>
        <begin position="98"/>
        <end position="110"/>
    </location>
</feature>
<dbReference type="GO" id="GO:0008045">
    <property type="term" value="P:motor neuron axon guidance"/>
    <property type="evidence" value="ECO:0007669"/>
    <property type="project" value="TreeGrafter"/>
</dbReference>
<dbReference type="Pfam" id="PF01759">
    <property type="entry name" value="NTR"/>
    <property type="match status" value="1"/>
</dbReference>
<evidence type="ECO:0000313" key="13">
    <source>
        <dbReference type="Proteomes" id="UP001151699"/>
    </source>
</evidence>
<dbReference type="InterPro" id="IPR050440">
    <property type="entry name" value="Laminin/Netrin_ECM"/>
</dbReference>
<evidence type="ECO:0000256" key="8">
    <source>
        <dbReference type="PROSITE-ProRule" id="PRU00460"/>
    </source>
</evidence>
<keyword evidence="9" id="KW-0812">Transmembrane</keyword>
<dbReference type="OrthoDB" id="5984158at2759"/>
<keyword evidence="7 8" id="KW-0424">Laminin EGF-like domain</keyword>
<dbReference type="AlphaFoldDB" id="A0A9Q0MVI5"/>
<dbReference type="GO" id="GO:0005604">
    <property type="term" value="C:basement membrane"/>
    <property type="evidence" value="ECO:0007669"/>
    <property type="project" value="TreeGrafter"/>
</dbReference>
<keyword evidence="5 8" id="KW-1015">Disulfide bond</keyword>
<dbReference type="Pfam" id="PF00053">
    <property type="entry name" value="EGF_laminin"/>
    <property type="match status" value="2"/>
</dbReference>
<dbReference type="GO" id="GO:2000289">
    <property type="term" value="P:regulation of photoreceptor cell axon guidance"/>
    <property type="evidence" value="ECO:0007669"/>
    <property type="project" value="UniProtKB-ARBA"/>
</dbReference>
<reference evidence="12" key="1">
    <citation type="submission" date="2022-07" db="EMBL/GenBank/DDBJ databases">
        <authorList>
            <person name="Trinca V."/>
            <person name="Uliana J.V.C."/>
            <person name="Torres T.T."/>
            <person name="Ward R.J."/>
            <person name="Monesi N."/>
        </authorList>
    </citation>
    <scope>NUCLEOTIDE SEQUENCE</scope>
    <source>
        <strain evidence="12">HSMRA1968</strain>
        <tissue evidence="12">Whole embryos</tissue>
    </source>
</reference>
<dbReference type="PROSITE" id="PS50027">
    <property type="entry name" value="EGF_LAM_2"/>
    <property type="match status" value="1"/>
</dbReference>
<dbReference type="Proteomes" id="UP001151699">
    <property type="component" value="Chromosome X"/>
</dbReference>
<keyword evidence="3" id="KW-0732">Signal</keyword>
<dbReference type="InterPro" id="IPR001134">
    <property type="entry name" value="Netrin_domain"/>
</dbReference>
<keyword evidence="2" id="KW-0964">Secreted</keyword>
<feature type="disulfide bond" evidence="8">
    <location>
        <begin position="131"/>
        <end position="145"/>
    </location>
</feature>
<dbReference type="FunFam" id="2.10.25.10:FF:000081">
    <property type="entry name" value="Netrin 1"/>
    <property type="match status" value="1"/>
</dbReference>
<dbReference type="Gene3D" id="2.10.25.10">
    <property type="entry name" value="Laminin"/>
    <property type="match status" value="2"/>
</dbReference>
<comment type="caution">
    <text evidence="12">The sequence shown here is derived from an EMBL/GenBank/DDBJ whole genome shotgun (WGS) entry which is preliminary data.</text>
</comment>
<dbReference type="CDD" id="cd00055">
    <property type="entry name" value="EGF_Lam"/>
    <property type="match status" value="3"/>
</dbReference>
<evidence type="ECO:0000256" key="7">
    <source>
        <dbReference type="ARBA" id="ARBA00023292"/>
    </source>
</evidence>
<dbReference type="PANTHER" id="PTHR10574">
    <property type="entry name" value="NETRIN/LAMININ-RELATED"/>
    <property type="match status" value="1"/>
</dbReference>
<feature type="disulfide bond" evidence="8">
    <location>
        <begin position="119"/>
        <end position="128"/>
    </location>
</feature>
<feature type="disulfide bond" evidence="8">
    <location>
        <begin position="100"/>
        <end position="117"/>
    </location>
</feature>
<dbReference type="Pfam" id="PF24973">
    <property type="entry name" value="EGF_LMN_ATRN"/>
    <property type="match status" value="1"/>
</dbReference>
<accession>A0A9Q0MVI5</accession>
<evidence type="ECO:0000256" key="4">
    <source>
        <dbReference type="ARBA" id="ARBA00022737"/>
    </source>
</evidence>
<dbReference type="InterPro" id="IPR056863">
    <property type="entry name" value="LMN_ATRN_NET-like_EGF"/>
</dbReference>
<dbReference type="SMART" id="SM00180">
    <property type="entry name" value="EGF_Lam"/>
    <property type="match status" value="2"/>
</dbReference>
<evidence type="ECO:0000259" key="10">
    <source>
        <dbReference type="PROSITE" id="PS50027"/>
    </source>
</evidence>
<dbReference type="GO" id="GO:0009887">
    <property type="term" value="P:animal organ morphogenesis"/>
    <property type="evidence" value="ECO:0007669"/>
    <property type="project" value="TreeGrafter"/>
</dbReference>
<evidence type="ECO:0000256" key="9">
    <source>
        <dbReference type="SAM" id="Phobius"/>
    </source>
</evidence>
<evidence type="ECO:0000256" key="1">
    <source>
        <dbReference type="ARBA" id="ARBA00004613"/>
    </source>
</evidence>
<dbReference type="SUPFAM" id="SSF57196">
    <property type="entry name" value="EGF/Laminin"/>
    <property type="match status" value="3"/>
</dbReference>
<dbReference type="GO" id="GO:0044295">
    <property type="term" value="C:axonal growth cone"/>
    <property type="evidence" value="ECO:0007669"/>
    <property type="project" value="UniProtKB-ARBA"/>
</dbReference>